<reference evidence="1" key="1">
    <citation type="submission" date="2021-10" db="EMBL/GenBank/DDBJ databases">
        <authorList>
            <person name="Lavering E.D."/>
            <person name="James R."/>
            <person name="Fairholm J.D."/>
            <person name="Ogilvie B.H."/>
            <person name="Thurgood T.L."/>
            <person name="Robison R.A."/>
            <person name="Grose J.H."/>
        </authorList>
    </citation>
    <scope>NUCLEOTIDE SEQUENCE</scope>
</reference>
<name>A0AAE9CE57_9CAUD</name>
<organism evidence="1 2">
    <name type="scientific">Bacillus phage vB_BanS_Nate</name>
    <dbReference type="NCBI Taxonomy" id="2894788"/>
    <lineage>
        <taxon>Viruses</taxon>
        <taxon>Duplodnaviria</taxon>
        <taxon>Heunggongvirae</taxon>
        <taxon>Uroviricota</taxon>
        <taxon>Caudoviricetes</taxon>
        <taxon>Joanripponvirinae</taxon>
        <taxon>Natevirus</taxon>
        <taxon>Natevirus nate</taxon>
    </lineage>
</organism>
<protein>
    <submittedName>
        <fullName evidence="1">RuvA-like protein</fullName>
    </submittedName>
</protein>
<proteinExistence type="predicted"/>
<gene>
    <name evidence="1" type="ORF">NATE_51</name>
</gene>
<sequence length="81" mass="9198">MGRCNGCGLHSHLVIPQDDNKRYLCPVCYENEIEYKETLEAFQEALALGYSPKEALRDLEDCTESSQKALEEIRSVVKYGV</sequence>
<evidence type="ECO:0000313" key="1">
    <source>
        <dbReference type="EMBL" id="UGO50904.1"/>
    </source>
</evidence>
<accession>A0AAE9CE57</accession>
<dbReference type="EMBL" id="OK499992">
    <property type="protein sequence ID" value="UGO50904.1"/>
    <property type="molecule type" value="Genomic_DNA"/>
</dbReference>
<keyword evidence="2" id="KW-1185">Reference proteome</keyword>
<evidence type="ECO:0000313" key="2">
    <source>
        <dbReference type="Proteomes" id="UP000827544"/>
    </source>
</evidence>
<dbReference type="Proteomes" id="UP000827544">
    <property type="component" value="Segment"/>
</dbReference>